<accession>A0ACB9QCL2</accession>
<reference evidence="2" key="1">
    <citation type="journal article" date="2023" name="Front. Plant Sci.">
        <title>Chromosomal-level genome assembly of Melastoma candidum provides insights into trichome evolution.</title>
        <authorList>
            <person name="Zhong Y."/>
            <person name="Wu W."/>
            <person name="Sun C."/>
            <person name="Zou P."/>
            <person name="Liu Y."/>
            <person name="Dai S."/>
            <person name="Zhou R."/>
        </authorList>
    </citation>
    <scope>NUCLEOTIDE SEQUENCE [LARGE SCALE GENOMIC DNA]</scope>
</reference>
<dbReference type="Proteomes" id="UP001057402">
    <property type="component" value="Chromosome 6"/>
</dbReference>
<organism evidence="1 2">
    <name type="scientific">Melastoma candidum</name>
    <dbReference type="NCBI Taxonomy" id="119954"/>
    <lineage>
        <taxon>Eukaryota</taxon>
        <taxon>Viridiplantae</taxon>
        <taxon>Streptophyta</taxon>
        <taxon>Embryophyta</taxon>
        <taxon>Tracheophyta</taxon>
        <taxon>Spermatophyta</taxon>
        <taxon>Magnoliopsida</taxon>
        <taxon>eudicotyledons</taxon>
        <taxon>Gunneridae</taxon>
        <taxon>Pentapetalae</taxon>
        <taxon>rosids</taxon>
        <taxon>malvids</taxon>
        <taxon>Myrtales</taxon>
        <taxon>Melastomataceae</taxon>
        <taxon>Melastomatoideae</taxon>
        <taxon>Melastomateae</taxon>
        <taxon>Melastoma</taxon>
    </lineage>
</organism>
<evidence type="ECO:0000313" key="1">
    <source>
        <dbReference type="EMBL" id="KAI4363729.1"/>
    </source>
</evidence>
<protein>
    <submittedName>
        <fullName evidence="1">Uncharacterized protein</fullName>
    </submittedName>
</protein>
<name>A0ACB9QCL2_9MYRT</name>
<proteinExistence type="predicted"/>
<dbReference type="EMBL" id="CM042885">
    <property type="protein sequence ID" value="KAI4363729.1"/>
    <property type="molecule type" value="Genomic_DNA"/>
</dbReference>
<gene>
    <name evidence="1" type="ORF">MLD38_019908</name>
</gene>
<evidence type="ECO:0000313" key="2">
    <source>
        <dbReference type="Proteomes" id="UP001057402"/>
    </source>
</evidence>
<keyword evidence="2" id="KW-1185">Reference proteome</keyword>
<comment type="caution">
    <text evidence="1">The sequence shown here is derived from an EMBL/GenBank/DDBJ whole genome shotgun (WGS) entry which is preliminary data.</text>
</comment>
<sequence>MSQSDRLCSLHERLWNYGLTENLVGLIVAVIGPTSLGKTTLVREIAKSLRATFLEHDLLRSCFPPRDGSASDGDPDPAYQILWKMIETHLDRRNHHIVVDYPLSRRAEIDRLLGIAESHDAMVILIDCELGRRSEARPHDREGEATLARNLEWSLTMEEERVDDCFYDYDPSKIDVPRLVIGATSDAGLEEHVDAVKKLILTSLDEKLTITEGDGTMTSDCSRCRLARLIYPKTFKHVLHDDEFHLFCPTDLLLYGEGHRYYCGACLRSGSFPFYNWKELRFHPECVLKLPLEVKHKCHWHPLKLTLLPPKDDTDEYYCEVCAERRGADNWIYYCRECEYEAHVPCVVPNLPGQPNSSSHQEEVDEANKGEQGNSSQEGSSLEIETREDQELEADSGSGSGSDLEVKPEDGLDEKARFFWVEIMERDRKRSERDWSSDFDSYGRRISFQKRFLQEAGHVLVAILMNPPGSKEGNLLSCLGSPDANADVDDGDDDDASRALRCTFLSYDVLLSCLGSPDARSRFGSLDASENVASCFGIPDVGEEAVFSALVQMAASQLLLGHSVVIRAPLPHRAQIDLLLDAANSTQAKLVVLDLRKEKQVNKELLSEYDLNDVPRLVLPELNSFENEVDDHMDFIVMASSMNHWHVGDGTESVLRDGGCKNEVKFRHFSHRHPLTLIEQKASTESSLPLPIQYYCHCCMEHITSNQRYYLCDHCDFSLHKSCAELPQCWDAPFHVHPLRLMILEHEMDEETRIVAFLERNRTEPHISCIVCKQGTKKGPVYRCWSCDGFFIHHQCAVPLMEDVRHECHAHPLRFHSSPAVMTFNCYGCGGEGESVCYSCSECQSIFHLECAMKLTLTPSVKHKCHWDTLVLTSTPPKDDSDEYYCEVCAQRRHGDHWIYYCKPCEYEAHPHCVNPDIPPYTMPEPKDSSKRSQGESEDDWDFLRGLAIKGRKGR</sequence>